<gene>
    <name evidence="1" type="ORF">BIW11_02492</name>
</gene>
<proteinExistence type="predicted"/>
<reference evidence="1 2" key="1">
    <citation type="journal article" date="2017" name="Gigascience">
        <title>Draft genome of the honey bee ectoparasitic mite, Tropilaelaps mercedesae, is shaped by the parasitic life history.</title>
        <authorList>
            <person name="Dong X."/>
            <person name="Armstrong S.D."/>
            <person name="Xia D."/>
            <person name="Makepeace B.L."/>
            <person name="Darby A.C."/>
            <person name="Kadowaki T."/>
        </authorList>
    </citation>
    <scope>NUCLEOTIDE SEQUENCE [LARGE SCALE GENOMIC DNA]</scope>
    <source>
        <strain evidence="1">Wuxi-XJTLU</strain>
    </source>
</reference>
<evidence type="ECO:0000313" key="2">
    <source>
        <dbReference type="Proteomes" id="UP000192247"/>
    </source>
</evidence>
<accession>A0A1V9Y2E0</accession>
<comment type="caution">
    <text evidence="1">The sequence shown here is derived from an EMBL/GenBank/DDBJ whole genome shotgun (WGS) entry which is preliminary data.</text>
</comment>
<dbReference type="Proteomes" id="UP000192247">
    <property type="component" value="Unassembled WGS sequence"/>
</dbReference>
<dbReference type="InParanoid" id="A0A1V9Y2E0"/>
<name>A0A1V9Y2E0_9ACAR</name>
<dbReference type="EMBL" id="MNPL01000604">
    <property type="protein sequence ID" value="OQR79853.1"/>
    <property type="molecule type" value="Genomic_DNA"/>
</dbReference>
<evidence type="ECO:0000313" key="1">
    <source>
        <dbReference type="EMBL" id="OQR79853.1"/>
    </source>
</evidence>
<keyword evidence="2" id="KW-1185">Reference proteome</keyword>
<organism evidence="1 2">
    <name type="scientific">Tropilaelaps mercedesae</name>
    <dbReference type="NCBI Taxonomy" id="418985"/>
    <lineage>
        <taxon>Eukaryota</taxon>
        <taxon>Metazoa</taxon>
        <taxon>Ecdysozoa</taxon>
        <taxon>Arthropoda</taxon>
        <taxon>Chelicerata</taxon>
        <taxon>Arachnida</taxon>
        <taxon>Acari</taxon>
        <taxon>Parasitiformes</taxon>
        <taxon>Mesostigmata</taxon>
        <taxon>Gamasina</taxon>
        <taxon>Dermanyssoidea</taxon>
        <taxon>Laelapidae</taxon>
        <taxon>Tropilaelaps</taxon>
    </lineage>
</organism>
<dbReference type="AlphaFoldDB" id="A0A1V9Y2E0"/>
<protein>
    <submittedName>
        <fullName evidence="1">Uncharacterized protein</fullName>
    </submittedName>
</protein>
<sequence>MAGNWLATLKKIEFKQTDRSYFQNRNICIERLNVSTYFSYHCKANVQLSPACRSVFKLRSIESVL</sequence>